<sequence length="151" mass="16336">MTELSIGALAAETGSSVQTIRYYEKIGLLPTAARTNGNQRRYGPAHSGRLAFIRHSRELGFSIETIRALLDLCDAPDSDCGAADNIARQQLRAVEARIKQLNALRAELKRMIGECSGGRIAACHVIEVLADKSHAHCRAHHHGMPEPTAAA</sequence>
<evidence type="ECO:0000313" key="5">
    <source>
        <dbReference type="EMBL" id="MDY0871932.1"/>
    </source>
</evidence>
<comment type="caution">
    <text evidence="5">The sequence shown here is derived from an EMBL/GenBank/DDBJ whole genome shotgun (WGS) entry which is preliminary data.</text>
</comment>
<dbReference type="RefSeq" id="WP_320500355.1">
    <property type="nucleotide sequence ID" value="NZ_JAXCLX010000001.1"/>
</dbReference>
<dbReference type="PANTHER" id="PTHR30204">
    <property type="entry name" value="REDOX-CYCLING DRUG-SENSING TRANSCRIPTIONAL ACTIVATOR SOXR"/>
    <property type="match status" value="1"/>
</dbReference>
<feature type="domain" description="HTH merR-type" evidence="4">
    <location>
        <begin position="3"/>
        <end position="72"/>
    </location>
</feature>
<dbReference type="SUPFAM" id="SSF46955">
    <property type="entry name" value="Putative DNA-binding domain"/>
    <property type="match status" value="1"/>
</dbReference>
<keyword evidence="6" id="KW-1185">Reference proteome</keyword>
<accession>A0ABU5DXB1</accession>
<dbReference type="Proteomes" id="UP001271769">
    <property type="component" value="Unassembled WGS sequence"/>
</dbReference>
<evidence type="ECO:0000256" key="1">
    <source>
        <dbReference type="ARBA" id="ARBA00023015"/>
    </source>
</evidence>
<name>A0ABU5DXB1_9PROT</name>
<dbReference type="PRINTS" id="PR00040">
    <property type="entry name" value="HTHMERR"/>
</dbReference>
<dbReference type="EMBL" id="JAXCLX010000001">
    <property type="protein sequence ID" value="MDY0871932.1"/>
    <property type="molecule type" value="Genomic_DNA"/>
</dbReference>
<proteinExistence type="predicted"/>
<keyword evidence="2" id="KW-0238">DNA-binding</keyword>
<evidence type="ECO:0000256" key="2">
    <source>
        <dbReference type="ARBA" id="ARBA00023125"/>
    </source>
</evidence>
<dbReference type="InterPro" id="IPR000551">
    <property type="entry name" value="MerR-type_HTH_dom"/>
</dbReference>
<evidence type="ECO:0000313" key="6">
    <source>
        <dbReference type="Proteomes" id="UP001271769"/>
    </source>
</evidence>
<keyword evidence="3" id="KW-0804">Transcription</keyword>
<organism evidence="5 6">
    <name type="scientific">Dongia rigui</name>
    <dbReference type="NCBI Taxonomy" id="940149"/>
    <lineage>
        <taxon>Bacteria</taxon>
        <taxon>Pseudomonadati</taxon>
        <taxon>Pseudomonadota</taxon>
        <taxon>Alphaproteobacteria</taxon>
        <taxon>Rhodospirillales</taxon>
        <taxon>Dongiaceae</taxon>
        <taxon>Dongia</taxon>
    </lineage>
</organism>
<evidence type="ECO:0000259" key="4">
    <source>
        <dbReference type="PROSITE" id="PS50937"/>
    </source>
</evidence>
<dbReference type="Pfam" id="PF09278">
    <property type="entry name" value="MerR-DNA-bind"/>
    <property type="match status" value="1"/>
</dbReference>
<dbReference type="Gene3D" id="1.10.1660.10">
    <property type="match status" value="1"/>
</dbReference>
<gene>
    <name evidence="5" type="ORF">SMD31_08355</name>
</gene>
<keyword evidence="1" id="KW-0805">Transcription regulation</keyword>
<evidence type="ECO:0000256" key="3">
    <source>
        <dbReference type="ARBA" id="ARBA00023163"/>
    </source>
</evidence>
<reference evidence="5 6" key="1">
    <citation type="journal article" date="2013" name="Antonie Van Leeuwenhoek">
        <title>Dongia rigui sp. nov., isolated from freshwater of a large wetland in Korea.</title>
        <authorList>
            <person name="Baik K.S."/>
            <person name="Hwang Y.M."/>
            <person name="Choi J.S."/>
            <person name="Kwon J."/>
            <person name="Seong C.N."/>
        </authorList>
    </citation>
    <scope>NUCLEOTIDE SEQUENCE [LARGE SCALE GENOMIC DNA]</scope>
    <source>
        <strain evidence="5 6">04SU4-P</strain>
    </source>
</reference>
<protein>
    <submittedName>
        <fullName evidence="5">Helix-turn-helix domain-containing protein</fullName>
    </submittedName>
</protein>
<dbReference type="CDD" id="cd04785">
    <property type="entry name" value="HTH_CadR-PbrR-like"/>
    <property type="match status" value="1"/>
</dbReference>
<dbReference type="InterPro" id="IPR015358">
    <property type="entry name" value="Tscrpt_reg_MerR_DNA-bd"/>
</dbReference>
<dbReference type="InterPro" id="IPR047057">
    <property type="entry name" value="MerR_fam"/>
</dbReference>
<dbReference type="SMART" id="SM00422">
    <property type="entry name" value="HTH_MERR"/>
    <property type="match status" value="1"/>
</dbReference>
<dbReference type="Pfam" id="PF00376">
    <property type="entry name" value="MerR"/>
    <property type="match status" value="1"/>
</dbReference>
<dbReference type="PROSITE" id="PS50937">
    <property type="entry name" value="HTH_MERR_2"/>
    <property type="match status" value="1"/>
</dbReference>
<dbReference type="InterPro" id="IPR009061">
    <property type="entry name" value="DNA-bd_dom_put_sf"/>
</dbReference>
<dbReference type="PANTHER" id="PTHR30204:SF92">
    <property type="entry name" value="HTH-TYPE TRANSCRIPTIONAL REGULATOR ZNTR"/>
    <property type="match status" value="1"/>
</dbReference>